<reference evidence="1 2" key="2">
    <citation type="submission" date="2018-11" db="EMBL/GenBank/DDBJ databases">
        <authorList>
            <consortium name="Pathogen Informatics"/>
        </authorList>
    </citation>
    <scope>NUCLEOTIDE SEQUENCE [LARGE SCALE GENOMIC DNA]</scope>
</reference>
<organism evidence="3">
    <name type="scientific">Soboliphyme baturini</name>
    <dbReference type="NCBI Taxonomy" id="241478"/>
    <lineage>
        <taxon>Eukaryota</taxon>
        <taxon>Metazoa</taxon>
        <taxon>Ecdysozoa</taxon>
        <taxon>Nematoda</taxon>
        <taxon>Enoplea</taxon>
        <taxon>Dorylaimia</taxon>
        <taxon>Dioctophymatida</taxon>
        <taxon>Dioctophymatoidea</taxon>
        <taxon>Soboliphymatidae</taxon>
        <taxon>Soboliphyme</taxon>
    </lineage>
</organism>
<name>A0A183IPB8_9BILA</name>
<keyword evidence="2" id="KW-1185">Reference proteome</keyword>
<protein>
    <submittedName>
        <fullName evidence="3">Protein Wnt</fullName>
    </submittedName>
</protein>
<dbReference type="EMBL" id="UZAM01009012">
    <property type="protein sequence ID" value="VDP07300.1"/>
    <property type="molecule type" value="Genomic_DNA"/>
</dbReference>
<dbReference type="WBParaSite" id="SBAD_0000568701-mRNA-1">
    <property type="protein sequence ID" value="SBAD_0000568701-mRNA-1"/>
    <property type="gene ID" value="SBAD_0000568701"/>
</dbReference>
<evidence type="ECO:0000313" key="3">
    <source>
        <dbReference type="WBParaSite" id="SBAD_0000568701-mRNA-1"/>
    </source>
</evidence>
<accession>A0A183IPB8</accession>
<reference evidence="3" key="1">
    <citation type="submission" date="2016-06" db="UniProtKB">
        <authorList>
            <consortium name="WormBaseParasite"/>
        </authorList>
    </citation>
    <scope>IDENTIFICATION</scope>
</reference>
<proteinExistence type="predicted"/>
<sequence length="148" mass="16838">MSTSEAAQVLLQLHRNHEREKSLMTVNCGCETHSRVGNIVSSVTDTSVSRCFAKDGRYPRQMPWNDGRQVEAPFVMSESRVSWRHMACNVTEVQHNRWCSWNGACSTQSAVRTDAARDDTGQIFRFPARYSPPYPKFSAVTWPHGYNP</sequence>
<evidence type="ECO:0000313" key="1">
    <source>
        <dbReference type="EMBL" id="VDP07300.1"/>
    </source>
</evidence>
<dbReference type="Proteomes" id="UP000270296">
    <property type="component" value="Unassembled WGS sequence"/>
</dbReference>
<gene>
    <name evidence="1" type="ORF">SBAD_LOCUS5465</name>
</gene>
<evidence type="ECO:0000313" key="2">
    <source>
        <dbReference type="Proteomes" id="UP000270296"/>
    </source>
</evidence>
<dbReference type="AlphaFoldDB" id="A0A183IPB8"/>